<accession>A0A0F9HC12</accession>
<name>A0A0F9HC12_9ZZZZ</name>
<feature type="non-terminal residue" evidence="2">
    <location>
        <position position="1"/>
    </location>
</feature>
<organism evidence="2">
    <name type="scientific">marine sediment metagenome</name>
    <dbReference type="NCBI Taxonomy" id="412755"/>
    <lineage>
        <taxon>unclassified sequences</taxon>
        <taxon>metagenomes</taxon>
        <taxon>ecological metagenomes</taxon>
    </lineage>
</organism>
<proteinExistence type="predicted"/>
<comment type="caution">
    <text evidence="2">The sequence shown here is derived from an EMBL/GenBank/DDBJ whole genome shotgun (WGS) entry which is preliminary data.</text>
</comment>
<evidence type="ECO:0000313" key="2">
    <source>
        <dbReference type="EMBL" id="KKL79235.1"/>
    </source>
</evidence>
<protein>
    <submittedName>
        <fullName evidence="2">Uncharacterized protein</fullName>
    </submittedName>
</protein>
<dbReference type="EMBL" id="LAZR01023227">
    <property type="protein sequence ID" value="KKL79235.1"/>
    <property type="molecule type" value="Genomic_DNA"/>
</dbReference>
<evidence type="ECO:0000256" key="1">
    <source>
        <dbReference type="SAM" id="MobiDB-lite"/>
    </source>
</evidence>
<feature type="region of interest" description="Disordered" evidence="1">
    <location>
        <begin position="1"/>
        <end position="40"/>
    </location>
</feature>
<dbReference type="AlphaFoldDB" id="A0A0F9HC12"/>
<sequence>QDPVHKETEQPNLNWGTHSTKPTNPAEVEAMPLAKFDAEK</sequence>
<feature type="compositionally biased region" description="Polar residues" evidence="1">
    <location>
        <begin position="10"/>
        <end position="23"/>
    </location>
</feature>
<reference evidence="2" key="1">
    <citation type="journal article" date="2015" name="Nature">
        <title>Complex archaea that bridge the gap between prokaryotes and eukaryotes.</title>
        <authorList>
            <person name="Spang A."/>
            <person name="Saw J.H."/>
            <person name="Jorgensen S.L."/>
            <person name="Zaremba-Niedzwiedzka K."/>
            <person name="Martijn J."/>
            <person name="Lind A.E."/>
            <person name="van Eijk R."/>
            <person name="Schleper C."/>
            <person name="Guy L."/>
            <person name="Ettema T.J."/>
        </authorList>
    </citation>
    <scope>NUCLEOTIDE SEQUENCE</scope>
</reference>
<gene>
    <name evidence="2" type="ORF">LCGC14_2016820</name>
</gene>